<dbReference type="PRINTS" id="PR01036">
    <property type="entry name" value="TCRTETB"/>
</dbReference>
<evidence type="ECO:0000313" key="12">
    <source>
        <dbReference type="Proteomes" id="UP000319103"/>
    </source>
</evidence>
<keyword evidence="2" id="KW-0813">Transport</keyword>
<dbReference type="GO" id="GO:0046677">
    <property type="term" value="P:response to antibiotic"/>
    <property type="evidence" value="ECO:0007669"/>
    <property type="project" value="UniProtKB-KW"/>
</dbReference>
<dbReference type="EMBL" id="VIGB01000003">
    <property type="protein sequence ID" value="TQF07210.1"/>
    <property type="molecule type" value="Genomic_DNA"/>
</dbReference>
<keyword evidence="5 9" id="KW-1133">Transmembrane helix</keyword>
<reference evidence="11 12" key="1">
    <citation type="submission" date="2019-06" db="EMBL/GenBank/DDBJ databases">
        <title>Description of Kitasatospora acidophila sp. nov. isolated from pine grove soil, and reclassification of Streptomyces novaecaesareae to Kitasatospora novaeceasareae comb. nov.</title>
        <authorList>
            <person name="Kim M.J."/>
        </authorList>
    </citation>
    <scope>NUCLEOTIDE SEQUENCE [LARGE SCALE GENOMIC DNA]</scope>
    <source>
        <strain evidence="11 12">MMS16-CNU292</strain>
    </source>
</reference>
<feature type="transmembrane region" description="Helical" evidence="9">
    <location>
        <begin position="479"/>
        <end position="504"/>
    </location>
</feature>
<evidence type="ECO:0000313" key="11">
    <source>
        <dbReference type="EMBL" id="TQF07210.1"/>
    </source>
</evidence>
<dbReference type="InterPro" id="IPR011701">
    <property type="entry name" value="MFS"/>
</dbReference>
<protein>
    <submittedName>
        <fullName evidence="11">MFS transporter</fullName>
    </submittedName>
</protein>
<feature type="transmembrane region" description="Helical" evidence="9">
    <location>
        <begin position="345"/>
        <end position="364"/>
    </location>
</feature>
<sequence length="518" mass="53062">MDRSTSATAPADPVPPAEPARGGNRRWWALAAVCLSVLVIGFDGTILNVALPDMAVQLRASTGQLQWIVDAYLVVFAAAMLPAGLLGDRFGRRKLLIGGLMLFGAASLVGTLADSAETLIAVRAVMGLGGAFIMPLGIAILPGLFSPAERPRAVAVMTAGMAVGMPLGPMLGGLLLNHFWWGSIFLINVPLIVIGIVACLWLVPESVDPAVPRVDPLSATVGVLGLAALTFGFIQGPADGWGSGKVVAALVAAVLLLGGLVWRERTQPHPMVDFTLLANRVYRWSTAASVLVSFVLVGGLFVLPQYLQAVLGYDALGTGLRLMPLMVGLLIAARAAERLVAKLSARWVVAAGMLVVAASMLLGATTATGDGYGRTALWLSLLGVGMGFTMVPAMGAAMAALPEERAGVGSGLLQTLRQSASAIGVALLGSLLASGYTARLRTGTVPAVLAHTARGSVSAAQAVADELHDQALAASAHGAFIHGMNLVLLACGIGSALSAALIAWRMPGRTGGEGESKA</sequence>
<keyword evidence="7" id="KW-0046">Antibiotic resistance</keyword>
<feature type="transmembrane region" description="Helical" evidence="9">
    <location>
        <begin position="376"/>
        <end position="399"/>
    </location>
</feature>
<keyword evidence="3" id="KW-1003">Cell membrane</keyword>
<keyword evidence="4 9" id="KW-0812">Transmembrane</keyword>
<evidence type="ECO:0000256" key="7">
    <source>
        <dbReference type="ARBA" id="ARBA00023251"/>
    </source>
</evidence>
<proteinExistence type="predicted"/>
<feature type="transmembrane region" description="Helical" evidence="9">
    <location>
        <begin position="153"/>
        <end position="172"/>
    </location>
</feature>
<dbReference type="GO" id="GO:0022857">
    <property type="term" value="F:transmembrane transporter activity"/>
    <property type="evidence" value="ECO:0007669"/>
    <property type="project" value="InterPro"/>
</dbReference>
<accession>A0A540WDU0</accession>
<dbReference type="InterPro" id="IPR020846">
    <property type="entry name" value="MFS_dom"/>
</dbReference>
<organism evidence="11 12">
    <name type="scientific">Kitasatospora acidiphila</name>
    <dbReference type="NCBI Taxonomy" id="2567942"/>
    <lineage>
        <taxon>Bacteria</taxon>
        <taxon>Bacillati</taxon>
        <taxon>Actinomycetota</taxon>
        <taxon>Actinomycetes</taxon>
        <taxon>Kitasatosporales</taxon>
        <taxon>Streptomycetaceae</taxon>
        <taxon>Kitasatospora</taxon>
    </lineage>
</organism>
<dbReference type="AlphaFoldDB" id="A0A540WDU0"/>
<feature type="transmembrane region" description="Helical" evidence="9">
    <location>
        <begin position="67"/>
        <end position="86"/>
    </location>
</feature>
<feature type="domain" description="Major facilitator superfamily (MFS) profile" evidence="10">
    <location>
        <begin position="29"/>
        <end position="468"/>
    </location>
</feature>
<dbReference type="Proteomes" id="UP000319103">
    <property type="component" value="Unassembled WGS sequence"/>
</dbReference>
<feature type="transmembrane region" description="Helical" evidence="9">
    <location>
        <begin position="420"/>
        <end position="438"/>
    </location>
</feature>
<evidence type="ECO:0000256" key="5">
    <source>
        <dbReference type="ARBA" id="ARBA00022989"/>
    </source>
</evidence>
<feature type="transmembrane region" description="Helical" evidence="9">
    <location>
        <begin position="27"/>
        <end position="47"/>
    </location>
</feature>
<dbReference type="Pfam" id="PF07690">
    <property type="entry name" value="MFS_1"/>
    <property type="match status" value="1"/>
</dbReference>
<feature type="transmembrane region" description="Helical" evidence="9">
    <location>
        <begin position="178"/>
        <end position="202"/>
    </location>
</feature>
<gene>
    <name evidence="11" type="ORF">E6W39_08200</name>
</gene>
<feature type="transmembrane region" description="Helical" evidence="9">
    <location>
        <begin position="315"/>
        <end position="333"/>
    </location>
</feature>
<evidence type="ECO:0000256" key="6">
    <source>
        <dbReference type="ARBA" id="ARBA00023136"/>
    </source>
</evidence>
<keyword evidence="6 9" id="KW-0472">Membrane</keyword>
<feature type="transmembrane region" description="Helical" evidence="9">
    <location>
        <begin position="246"/>
        <end position="263"/>
    </location>
</feature>
<feature type="transmembrane region" description="Helical" evidence="9">
    <location>
        <begin position="119"/>
        <end position="141"/>
    </location>
</feature>
<dbReference type="CDD" id="cd17321">
    <property type="entry name" value="MFS_MMR_MDR_like"/>
    <property type="match status" value="1"/>
</dbReference>
<evidence type="ECO:0000256" key="3">
    <source>
        <dbReference type="ARBA" id="ARBA00022475"/>
    </source>
</evidence>
<dbReference type="OrthoDB" id="9781469at2"/>
<dbReference type="PROSITE" id="PS50850">
    <property type="entry name" value="MFS"/>
    <property type="match status" value="1"/>
</dbReference>
<dbReference type="SUPFAM" id="SSF103473">
    <property type="entry name" value="MFS general substrate transporter"/>
    <property type="match status" value="1"/>
</dbReference>
<feature type="transmembrane region" description="Helical" evidence="9">
    <location>
        <begin position="95"/>
        <end position="113"/>
    </location>
</feature>
<feature type="transmembrane region" description="Helical" evidence="9">
    <location>
        <begin position="284"/>
        <end position="303"/>
    </location>
</feature>
<name>A0A540WDU0_9ACTN</name>
<evidence type="ECO:0000256" key="1">
    <source>
        <dbReference type="ARBA" id="ARBA00004651"/>
    </source>
</evidence>
<feature type="transmembrane region" description="Helical" evidence="9">
    <location>
        <begin position="214"/>
        <end position="234"/>
    </location>
</feature>
<evidence type="ECO:0000256" key="9">
    <source>
        <dbReference type="SAM" id="Phobius"/>
    </source>
</evidence>
<keyword evidence="12" id="KW-1185">Reference proteome</keyword>
<evidence type="ECO:0000256" key="8">
    <source>
        <dbReference type="SAM" id="MobiDB-lite"/>
    </source>
</evidence>
<dbReference type="InterPro" id="IPR036259">
    <property type="entry name" value="MFS_trans_sf"/>
</dbReference>
<dbReference type="PANTHER" id="PTHR42718">
    <property type="entry name" value="MAJOR FACILITATOR SUPERFAMILY MULTIDRUG TRANSPORTER MFSC"/>
    <property type="match status" value="1"/>
</dbReference>
<dbReference type="GO" id="GO:0005886">
    <property type="term" value="C:plasma membrane"/>
    <property type="evidence" value="ECO:0007669"/>
    <property type="project" value="UniProtKB-SubCell"/>
</dbReference>
<dbReference type="NCBIfam" id="TIGR00711">
    <property type="entry name" value="efflux_EmrB"/>
    <property type="match status" value="1"/>
</dbReference>
<dbReference type="PANTHER" id="PTHR42718:SF42">
    <property type="entry name" value="EXPORT PROTEIN"/>
    <property type="match status" value="1"/>
</dbReference>
<evidence type="ECO:0000256" key="2">
    <source>
        <dbReference type="ARBA" id="ARBA00022448"/>
    </source>
</evidence>
<comment type="caution">
    <text evidence="11">The sequence shown here is derived from an EMBL/GenBank/DDBJ whole genome shotgun (WGS) entry which is preliminary data.</text>
</comment>
<evidence type="ECO:0000256" key="4">
    <source>
        <dbReference type="ARBA" id="ARBA00022692"/>
    </source>
</evidence>
<dbReference type="InterPro" id="IPR004638">
    <property type="entry name" value="EmrB-like"/>
</dbReference>
<dbReference type="Gene3D" id="1.20.1720.10">
    <property type="entry name" value="Multidrug resistance protein D"/>
    <property type="match status" value="1"/>
</dbReference>
<feature type="region of interest" description="Disordered" evidence="8">
    <location>
        <begin position="1"/>
        <end position="21"/>
    </location>
</feature>
<dbReference type="Gene3D" id="1.20.1250.20">
    <property type="entry name" value="MFS general substrate transporter like domains"/>
    <property type="match status" value="1"/>
</dbReference>
<evidence type="ECO:0000259" key="10">
    <source>
        <dbReference type="PROSITE" id="PS50850"/>
    </source>
</evidence>
<comment type="subcellular location">
    <subcellularLocation>
        <location evidence="1">Cell membrane</location>
        <topology evidence="1">Multi-pass membrane protein</topology>
    </subcellularLocation>
</comment>